<comment type="caution">
    <text evidence="2">The sequence shown here is derived from an EMBL/GenBank/DDBJ whole genome shotgun (WGS) entry which is preliminary data.</text>
</comment>
<organism evidence="2 3">
    <name type="scientific">Candidatus Niyogibacteria bacterium RIFCSPLOWO2_12_FULL_41_13</name>
    <dbReference type="NCBI Taxonomy" id="1801726"/>
    <lineage>
        <taxon>Bacteria</taxon>
        <taxon>Candidatus Niyogiibacteriota</taxon>
    </lineage>
</organism>
<dbReference type="STRING" id="1801726.A3H02_01260"/>
<evidence type="ECO:0000313" key="3">
    <source>
        <dbReference type="Proteomes" id="UP000176787"/>
    </source>
</evidence>
<feature type="region of interest" description="Disordered" evidence="1">
    <location>
        <begin position="1"/>
        <end position="27"/>
    </location>
</feature>
<dbReference type="AlphaFoldDB" id="A0A1G2F417"/>
<feature type="compositionally biased region" description="Basic residues" evidence="1">
    <location>
        <begin position="7"/>
        <end position="22"/>
    </location>
</feature>
<reference evidence="2 3" key="1">
    <citation type="journal article" date="2016" name="Nat. Commun.">
        <title>Thousands of microbial genomes shed light on interconnected biogeochemical processes in an aquifer system.</title>
        <authorList>
            <person name="Anantharaman K."/>
            <person name="Brown C.T."/>
            <person name="Hug L.A."/>
            <person name="Sharon I."/>
            <person name="Castelle C.J."/>
            <person name="Probst A.J."/>
            <person name="Thomas B.C."/>
            <person name="Singh A."/>
            <person name="Wilkins M.J."/>
            <person name="Karaoz U."/>
            <person name="Brodie E.L."/>
            <person name="Williams K.H."/>
            <person name="Hubbard S.S."/>
            <person name="Banfield J.F."/>
        </authorList>
    </citation>
    <scope>NUCLEOTIDE SEQUENCE [LARGE SCALE GENOMIC DNA]</scope>
</reference>
<protein>
    <submittedName>
        <fullName evidence="2">Uncharacterized protein</fullName>
    </submittedName>
</protein>
<accession>A0A1G2F417</accession>
<proteinExistence type="predicted"/>
<dbReference type="Proteomes" id="UP000176787">
    <property type="component" value="Unassembled WGS sequence"/>
</dbReference>
<evidence type="ECO:0000256" key="1">
    <source>
        <dbReference type="SAM" id="MobiDB-lite"/>
    </source>
</evidence>
<evidence type="ECO:0000313" key="2">
    <source>
        <dbReference type="EMBL" id="OGZ32677.1"/>
    </source>
</evidence>
<dbReference type="EMBL" id="MHMS01000004">
    <property type="protein sequence ID" value="OGZ32677.1"/>
    <property type="molecule type" value="Genomic_DNA"/>
</dbReference>
<name>A0A1G2F417_9BACT</name>
<gene>
    <name evidence="2" type="ORF">A3H02_01260</name>
</gene>
<sequence length="83" mass="9447">MGQGKERKARRKKFRQPKRGRGGRGVWGEFRLARAEAKPRRQPPSTAVCSAEFIPHRSSLWCGALTCGRRNEYAVWHFHAGGI</sequence>